<evidence type="ECO:0000313" key="4">
    <source>
        <dbReference type="Proteomes" id="UP001321763"/>
    </source>
</evidence>
<proteinExistence type="predicted"/>
<gene>
    <name evidence="3" type="ORF">K234311028_14290</name>
</gene>
<protein>
    <submittedName>
        <fullName evidence="3">Type III-B CRISPR module RAMP protein Cmr4</fullName>
    </submittedName>
</protein>
<dbReference type="Proteomes" id="UP001321763">
    <property type="component" value="Chromosome"/>
</dbReference>
<evidence type="ECO:0000313" key="3">
    <source>
        <dbReference type="EMBL" id="BDR81183.1"/>
    </source>
</evidence>
<feature type="domain" description="CRISPR type III-associated protein" evidence="2">
    <location>
        <begin position="10"/>
        <end position="286"/>
    </location>
</feature>
<dbReference type="PANTHER" id="PTHR36700:SF1">
    <property type="entry name" value="CRISPR SYSTEM CMR SUBUNIT CMR4"/>
    <property type="match status" value="1"/>
</dbReference>
<dbReference type="InterPro" id="IPR013410">
    <property type="entry name" value="CRISPR-assoc_RAMP_Cmr4"/>
</dbReference>
<evidence type="ECO:0000259" key="2">
    <source>
        <dbReference type="Pfam" id="PF03787"/>
    </source>
</evidence>
<dbReference type="Pfam" id="PF03787">
    <property type="entry name" value="RAMPs"/>
    <property type="match status" value="1"/>
</dbReference>
<dbReference type="AlphaFoldDB" id="A0ABC8EDB1"/>
<dbReference type="RefSeq" id="WP_317724316.1">
    <property type="nucleotide sequence ID" value="NZ_AP026818.1"/>
</dbReference>
<evidence type="ECO:0000256" key="1">
    <source>
        <dbReference type="ARBA" id="ARBA00023118"/>
    </source>
</evidence>
<keyword evidence="1" id="KW-0051">Antiviral defense</keyword>
<dbReference type="InterPro" id="IPR005537">
    <property type="entry name" value="RAMP_III_fam"/>
</dbReference>
<dbReference type="GO" id="GO:0051607">
    <property type="term" value="P:defense response to virus"/>
    <property type="evidence" value="ECO:0007669"/>
    <property type="project" value="UniProtKB-KW"/>
</dbReference>
<name>A0ABC8EDB1_CLOTA</name>
<dbReference type="EMBL" id="AP026818">
    <property type="protein sequence ID" value="BDR81183.1"/>
    <property type="molecule type" value="Genomic_DNA"/>
</dbReference>
<reference evidence="3 4" key="1">
    <citation type="submission" date="2022-09" db="EMBL/GenBank/DDBJ databases">
        <title>complete genome sequences of Clostridium tetani str. KHSU-234311-028 isolated from soil.</title>
        <authorList>
            <person name="Sekizuka T."/>
            <person name="Shitada C."/>
            <person name="Takahashi M."/>
            <person name="Kuroda M."/>
        </authorList>
    </citation>
    <scope>NUCLEOTIDE SEQUENCE [LARGE SCALE GENOMIC DNA]</scope>
    <source>
        <strain evidence="3 4">KHSU-234311-028</strain>
    </source>
</reference>
<dbReference type="PANTHER" id="PTHR36700">
    <property type="entry name" value="CRISPR SYSTEM CMR SUBUNIT CMR4"/>
    <property type="match status" value="1"/>
</dbReference>
<dbReference type="NCBIfam" id="TIGR02580">
    <property type="entry name" value="cas_RAMP_Cmr4"/>
    <property type="match status" value="1"/>
</dbReference>
<organism evidence="3 4">
    <name type="scientific">Clostridium tetani</name>
    <dbReference type="NCBI Taxonomy" id="1513"/>
    <lineage>
        <taxon>Bacteria</taxon>
        <taxon>Bacillati</taxon>
        <taxon>Bacillota</taxon>
        <taxon>Clostridia</taxon>
        <taxon>Eubacteriales</taxon>
        <taxon>Clostridiaceae</taxon>
        <taxon>Clostridium</taxon>
    </lineage>
</organism>
<sequence>MFKNKEIIYLKALTPVHAGAGQTLENVDMPIQRERHSNIPKIEASTLKGAIKHSLYNKFKDENGILLDNDKNNLYTIFGPEESGEEYASSIGFTDAKLLFFPIKSATNIFKLITCPYIISRWMEDLSFQDVIYENEKFRDEIKIDEGMCLTVSDEKNVVLEDYIFKKYDKKKCEDIISIFKDVPSLDVNRIVILNDSDFIDLVTMYTEIITRNQINVKTGTAEDTGLFTEEYLPTETILYFIVLASPSFNEKNILKSEEVLEYFYENVDKVFQVGGNATIGKGFVRRFRRGEKDEQSKKY</sequence>
<accession>A0ABC8EDB1</accession>